<feature type="domain" description="NurA" evidence="1">
    <location>
        <begin position="89"/>
        <end position="365"/>
    </location>
</feature>
<reference evidence="2" key="1">
    <citation type="submission" date="2020-02" db="EMBL/GenBank/DDBJ databases">
        <authorList>
            <person name="Meier V. D."/>
        </authorList>
    </citation>
    <scope>NUCLEOTIDE SEQUENCE</scope>
    <source>
        <strain evidence="2">AVDCRST_MAG18</strain>
    </source>
</reference>
<gene>
    <name evidence="2" type="ORF">AVDCRST_MAG18-2093</name>
</gene>
<dbReference type="EMBL" id="CADCWN010000163">
    <property type="protein sequence ID" value="CAA9572054.1"/>
    <property type="molecule type" value="Genomic_DNA"/>
</dbReference>
<proteinExistence type="predicted"/>
<accession>A0A6J4V8K2</accession>
<dbReference type="Pfam" id="PF09376">
    <property type="entry name" value="NurA"/>
    <property type="match status" value="1"/>
</dbReference>
<dbReference type="SMART" id="SM00933">
    <property type="entry name" value="NurA"/>
    <property type="match status" value="1"/>
</dbReference>
<organism evidence="2">
    <name type="scientific">uncultured Thermomicrobiales bacterium</name>
    <dbReference type="NCBI Taxonomy" id="1645740"/>
    <lineage>
        <taxon>Bacteria</taxon>
        <taxon>Pseudomonadati</taxon>
        <taxon>Thermomicrobiota</taxon>
        <taxon>Thermomicrobia</taxon>
        <taxon>Thermomicrobiales</taxon>
        <taxon>environmental samples</taxon>
    </lineage>
</organism>
<dbReference type="AlphaFoldDB" id="A0A6J4V8K2"/>
<name>A0A6J4V8K2_9BACT</name>
<protein>
    <recommendedName>
        <fullName evidence="1">NurA domain-containing protein</fullName>
    </recommendedName>
</protein>
<evidence type="ECO:0000313" key="2">
    <source>
        <dbReference type="EMBL" id="CAA9572054.1"/>
    </source>
</evidence>
<sequence>MAFRAQRDRWDRVPFDFTKIVEQIDELTRDVPRGGPDEFVPLREAFATVDVGDLVARLTDKRSRHSFMPALPRYSFNGAYPAPTPPDDFSVLATDGSFMLPDRHSPARFYLINVSRVHLHYGAKPDAALSARAELRYREEELRINDRIPVNPAILGMRRAVDELAALAELARDPAVERPAVALQDGTLILWTLSSQDATVRDWVLDDFLLALDDLRDRGIPVASYISYPGGDDVSDALRIAACDHPIRGIPINCDACRAERASPPCGIIPTVPDRHLFAHIAGLKPGERSDVYRSASKILQHYREHAIAFFYLQTGTEIARVEIPAWVADTPAHLDLVHATVYDQCLRGRGYPSVLQEAHEQAVIGADERRVVEQLIEEALARLGIVMFRSAKDASKRGRFV</sequence>
<dbReference type="InterPro" id="IPR018977">
    <property type="entry name" value="NurA_domain"/>
</dbReference>
<evidence type="ECO:0000259" key="1">
    <source>
        <dbReference type="SMART" id="SM00933"/>
    </source>
</evidence>